<accession>A0A9W7D9A3</accession>
<organism evidence="3 4">
    <name type="scientific">Phytophthora fragariaefolia</name>
    <dbReference type="NCBI Taxonomy" id="1490495"/>
    <lineage>
        <taxon>Eukaryota</taxon>
        <taxon>Sar</taxon>
        <taxon>Stramenopiles</taxon>
        <taxon>Oomycota</taxon>
        <taxon>Peronosporomycetes</taxon>
        <taxon>Peronosporales</taxon>
        <taxon>Peronosporaceae</taxon>
        <taxon>Phytophthora</taxon>
    </lineage>
</organism>
<feature type="chain" id="PRO_5040772195" evidence="2">
    <location>
        <begin position="25"/>
        <end position="108"/>
    </location>
</feature>
<evidence type="ECO:0000313" key="3">
    <source>
        <dbReference type="EMBL" id="GMF81339.1"/>
    </source>
</evidence>
<comment type="caution">
    <text evidence="3">The sequence shown here is derived from an EMBL/GenBank/DDBJ whole genome shotgun (WGS) entry which is preliminary data.</text>
</comment>
<sequence>MGLLQVLLTVAITLFVISDGNASAANEVTGTESHALQNKRPTSADIPLTRGLADGDSEERKAGGGRGGRGGGRRGVRTTAYLYPSEVVRKGYSKFIGWLRRVFNVKTE</sequence>
<evidence type="ECO:0000256" key="1">
    <source>
        <dbReference type="SAM" id="MobiDB-lite"/>
    </source>
</evidence>
<keyword evidence="2" id="KW-0732">Signal</keyword>
<feature type="region of interest" description="Disordered" evidence="1">
    <location>
        <begin position="28"/>
        <end position="76"/>
    </location>
</feature>
<evidence type="ECO:0000256" key="2">
    <source>
        <dbReference type="SAM" id="SignalP"/>
    </source>
</evidence>
<feature type="signal peptide" evidence="2">
    <location>
        <begin position="1"/>
        <end position="24"/>
    </location>
</feature>
<proteinExistence type="predicted"/>
<keyword evidence="4" id="KW-1185">Reference proteome</keyword>
<protein>
    <submittedName>
        <fullName evidence="3">Unnamed protein product</fullName>
    </submittedName>
</protein>
<dbReference type="OrthoDB" id="10435562at2759"/>
<dbReference type="EMBL" id="BSXT01010623">
    <property type="protein sequence ID" value="GMF81339.1"/>
    <property type="molecule type" value="Genomic_DNA"/>
</dbReference>
<gene>
    <name evidence="3" type="ORF">Pfra01_002872900</name>
</gene>
<dbReference type="Proteomes" id="UP001165121">
    <property type="component" value="Unassembled WGS sequence"/>
</dbReference>
<dbReference type="AlphaFoldDB" id="A0A9W7D9A3"/>
<reference evidence="3" key="1">
    <citation type="submission" date="2023-04" db="EMBL/GenBank/DDBJ databases">
        <title>Phytophthora fragariaefolia NBRC 109709.</title>
        <authorList>
            <person name="Ichikawa N."/>
            <person name="Sato H."/>
            <person name="Tonouchi N."/>
        </authorList>
    </citation>
    <scope>NUCLEOTIDE SEQUENCE</scope>
    <source>
        <strain evidence="3">NBRC 109709</strain>
    </source>
</reference>
<evidence type="ECO:0000313" key="4">
    <source>
        <dbReference type="Proteomes" id="UP001165121"/>
    </source>
</evidence>
<name>A0A9W7D9A3_9STRA</name>
<feature type="compositionally biased region" description="Polar residues" evidence="1">
    <location>
        <begin position="28"/>
        <end position="41"/>
    </location>
</feature>